<dbReference type="EMBL" id="RBAM01000004">
    <property type="protein sequence ID" value="RKN74696.1"/>
    <property type="molecule type" value="Genomic_DNA"/>
</dbReference>
<comment type="caution">
    <text evidence="1">The sequence shown here is derived from an EMBL/GenBank/DDBJ whole genome shotgun (WGS) entry which is preliminary data.</text>
</comment>
<dbReference type="Pfam" id="PF19402">
    <property type="entry name" value="RamS"/>
    <property type="match status" value="1"/>
</dbReference>
<protein>
    <submittedName>
        <fullName evidence="1">SapB/AmfS family lantipeptide</fullName>
    </submittedName>
</protein>
<sequence length="44" mass="4579">MSQMVLLDMQLMESATAARQGPGFGAGTGPNSDLSLLLCHEGDQ</sequence>
<dbReference type="Proteomes" id="UP000270343">
    <property type="component" value="Unassembled WGS sequence"/>
</dbReference>
<keyword evidence="2" id="KW-1185">Reference proteome</keyword>
<name>A0A3B0BSS7_9ACTN</name>
<gene>
    <name evidence="1" type="ORF">D7231_12820</name>
</gene>
<organism evidence="1 2">
    <name type="scientific">Streptomyces klenkii</name>
    <dbReference type="NCBI Taxonomy" id="1420899"/>
    <lineage>
        <taxon>Bacteria</taxon>
        <taxon>Bacillati</taxon>
        <taxon>Actinomycetota</taxon>
        <taxon>Actinomycetes</taxon>
        <taxon>Kitasatosporales</taxon>
        <taxon>Streptomycetaceae</taxon>
        <taxon>Streptomyces</taxon>
    </lineage>
</organism>
<dbReference type="InterPro" id="IPR045825">
    <property type="entry name" value="RamS"/>
</dbReference>
<dbReference type="AlphaFoldDB" id="A0A3B0BSS7"/>
<proteinExistence type="predicted"/>
<evidence type="ECO:0000313" key="2">
    <source>
        <dbReference type="Proteomes" id="UP000270343"/>
    </source>
</evidence>
<evidence type="ECO:0000313" key="1">
    <source>
        <dbReference type="EMBL" id="RKN74696.1"/>
    </source>
</evidence>
<accession>A0A3B0BSS7</accession>
<reference evidence="1 2" key="1">
    <citation type="journal article" date="2015" name="Antonie Van Leeuwenhoek">
        <title>Streptomyces klenkii sp. nov., isolated from deep marine sediment.</title>
        <authorList>
            <person name="Veyisoglu A."/>
            <person name="Sahin N."/>
        </authorList>
    </citation>
    <scope>NUCLEOTIDE SEQUENCE [LARGE SCALE GENOMIC DNA]</scope>
    <source>
        <strain evidence="1 2">KCTC 29202</strain>
    </source>
</reference>
<dbReference type="NCBIfam" id="NF033212">
    <property type="entry name" value="SapB_AmfS_lanti"/>
    <property type="match status" value="1"/>
</dbReference>